<evidence type="ECO:0000313" key="1">
    <source>
        <dbReference type="EMBL" id="GAA1765965.1"/>
    </source>
</evidence>
<evidence type="ECO:0000313" key="2">
    <source>
        <dbReference type="Proteomes" id="UP001501475"/>
    </source>
</evidence>
<dbReference type="Proteomes" id="UP001501475">
    <property type="component" value="Unassembled WGS sequence"/>
</dbReference>
<protein>
    <submittedName>
        <fullName evidence="1">Uncharacterized protein</fullName>
    </submittedName>
</protein>
<proteinExistence type="predicted"/>
<organism evidence="1 2">
    <name type="scientific">Nostocoides vanveenii</name>
    <dbReference type="NCBI Taxonomy" id="330835"/>
    <lineage>
        <taxon>Bacteria</taxon>
        <taxon>Bacillati</taxon>
        <taxon>Actinomycetota</taxon>
        <taxon>Actinomycetes</taxon>
        <taxon>Micrococcales</taxon>
        <taxon>Intrasporangiaceae</taxon>
        <taxon>Nostocoides</taxon>
    </lineage>
</organism>
<dbReference type="EMBL" id="BAAAPN010000057">
    <property type="protein sequence ID" value="GAA1765965.1"/>
    <property type="molecule type" value="Genomic_DNA"/>
</dbReference>
<comment type="caution">
    <text evidence="1">The sequence shown here is derived from an EMBL/GenBank/DDBJ whole genome shotgun (WGS) entry which is preliminary data.</text>
</comment>
<keyword evidence="2" id="KW-1185">Reference proteome</keyword>
<name>A0ABP4X5K1_9MICO</name>
<sequence length="65" mass="6963">MRHAAADAAGAENDVSCHCLLLSDTNELLIAAISREVFEQIGPIPGDPRDLFEATLARADAMVIR</sequence>
<reference evidence="2" key="1">
    <citation type="journal article" date="2019" name="Int. J. Syst. Evol. Microbiol.">
        <title>The Global Catalogue of Microorganisms (GCM) 10K type strain sequencing project: providing services to taxonomists for standard genome sequencing and annotation.</title>
        <authorList>
            <consortium name="The Broad Institute Genomics Platform"/>
            <consortium name="The Broad Institute Genome Sequencing Center for Infectious Disease"/>
            <person name="Wu L."/>
            <person name="Ma J."/>
        </authorList>
    </citation>
    <scope>NUCLEOTIDE SEQUENCE [LARGE SCALE GENOMIC DNA]</scope>
    <source>
        <strain evidence="2">JCM 15591</strain>
    </source>
</reference>
<gene>
    <name evidence="1" type="ORF">GCM10009810_26020</name>
</gene>
<accession>A0ABP4X5K1</accession>